<organism evidence="3 4">
    <name type="scientific">Saccharothrix lopnurensis</name>
    <dbReference type="NCBI Taxonomy" id="1670621"/>
    <lineage>
        <taxon>Bacteria</taxon>
        <taxon>Bacillati</taxon>
        <taxon>Actinomycetota</taxon>
        <taxon>Actinomycetes</taxon>
        <taxon>Pseudonocardiales</taxon>
        <taxon>Pseudonocardiaceae</taxon>
        <taxon>Saccharothrix</taxon>
    </lineage>
</organism>
<comment type="caution">
    <text evidence="3">The sequence shown here is derived from an EMBL/GenBank/DDBJ whole genome shotgun (WGS) entry which is preliminary data.</text>
</comment>
<dbReference type="Pfam" id="PF00881">
    <property type="entry name" value="Nitroreductase"/>
    <property type="match status" value="1"/>
</dbReference>
<sequence length="364" mass="40474">MTARETADTEPWPIGFRVRPAVDPTSPRVEVADTVTGRRFHWTPEALADYVLRGGGPDAPRGDGSAWRTVVDDARDRDHLLPGWLHWKERSWYPSDQYYVASRRWDFADTVDTDESIRTGTVRDYLAHDGPPPAERLPDGPVAPLGPPAPPGEQDVATLLVTRRSGRAYVPRPTPLARLSGLLWHGFAEFRARRERTGPSSPMSYLDSYGSAWDVHLCVFDVAGLDPGTYRYDLVRHELIGIKPGDHRAAVEDVLQGMRSPATAAWTLGLVADVPRYQWRYRHEHGLRRLYLEAGIIAQELLVLGMSYGLSTLVTPAQKDSPYLALHGLSADRYAPVYTLTQGMSRGAAGVHFNGEPLEQHGAR</sequence>
<reference evidence="4" key="1">
    <citation type="journal article" date="2019" name="Int. J. Syst. Evol. Microbiol.">
        <title>The Global Catalogue of Microorganisms (GCM) 10K type strain sequencing project: providing services to taxonomists for standard genome sequencing and annotation.</title>
        <authorList>
            <consortium name="The Broad Institute Genomics Platform"/>
            <consortium name="The Broad Institute Genome Sequencing Center for Infectious Disease"/>
            <person name="Wu L."/>
            <person name="Ma J."/>
        </authorList>
    </citation>
    <scope>NUCLEOTIDE SEQUENCE [LARGE SCALE GENOMIC DNA]</scope>
    <source>
        <strain evidence="4">CGMCC 4.7246</strain>
    </source>
</reference>
<keyword evidence="4" id="KW-1185">Reference proteome</keyword>
<dbReference type="CDD" id="cd02142">
    <property type="entry name" value="McbC_SagB-like_oxidoreductase"/>
    <property type="match status" value="1"/>
</dbReference>
<dbReference type="Gene3D" id="3.40.109.10">
    <property type="entry name" value="NADH Oxidase"/>
    <property type="match status" value="1"/>
</dbReference>
<evidence type="ECO:0000313" key="4">
    <source>
        <dbReference type="Proteomes" id="UP001596220"/>
    </source>
</evidence>
<dbReference type="EMBL" id="JBHSQO010000026">
    <property type="protein sequence ID" value="MFC6092224.1"/>
    <property type="molecule type" value="Genomic_DNA"/>
</dbReference>
<evidence type="ECO:0000259" key="2">
    <source>
        <dbReference type="Pfam" id="PF00881"/>
    </source>
</evidence>
<evidence type="ECO:0000313" key="3">
    <source>
        <dbReference type="EMBL" id="MFC6092224.1"/>
    </source>
</evidence>
<proteinExistence type="predicted"/>
<name>A0ABW1PA21_9PSEU</name>
<protein>
    <submittedName>
        <fullName evidence="3">SagB/ThcOx family dehydrogenase</fullName>
    </submittedName>
</protein>
<dbReference type="InterPro" id="IPR000415">
    <property type="entry name" value="Nitroreductase-like"/>
</dbReference>
<accession>A0ABW1PA21</accession>
<gene>
    <name evidence="3" type="ORF">ACFP3R_23385</name>
</gene>
<dbReference type="InterPro" id="IPR052544">
    <property type="entry name" value="Bacteriocin_Proc_Enz"/>
</dbReference>
<dbReference type="InterPro" id="IPR029479">
    <property type="entry name" value="Nitroreductase"/>
</dbReference>
<feature type="region of interest" description="Disordered" evidence="1">
    <location>
        <begin position="124"/>
        <end position="147"/>
    </location>
</feature>
<dbReference type="RefSeq" id="WP_380638516.1">
    <property type="nucleotide sequence ID" value="NZ_JBHSQO010000026.1"/>
</dbReference>
<feature type="domain" description="Nitroreductase" evidence="2">
    <location>
        <begin position="161"/>
        <end position="341"/>
    </location>
</feature>
<dbReference type="PANTHER" id="PTHR43745:SF2">
    <property type="entry name" value="NITROREDUCTASE MJ1384-RELATED"/>
    <property type="match status" value="1"/>
</dbReference>
<dbReference type="Proteomes" id="UP001596220">
    <property type="component" value="Unassembled WGS sequence"/>
</dbReference>
<evidence type="ECO:0000256" key="1">
    <source>
        <dbReference type="SAM" id="MobiDB-lite"/>
    </source>
</evidence>
<dbReference type="PANTHER" id="PTHR43745">
    <property type="entry name" value="NITROREDUCTASE MJ1384-RELATED"/>
    <property type="match status" value="1"/>
</dbReference>
<dbReference type="SUPFAM" id="SSF55469">
    <property type="entry name" value="FMN-dependent nitroreductase-like"/>
    <property type="match status" value="1"/>
</dbReference>